<protein>
    <submittedName>
        <fullName evidence="2">Uncharacterized protein</fullName>
    </submittedName>
</protein>
<accession>A0A5B0RF35</accession>
<keyword evidence="3" id="KW-1185">Reference proteome</keyword>
<comment type="caution">
    <text evidence="2">The sequence shown here is derived from an EMBL/GenBank/DDBJ whole genome shotgun (WGS) entry which is preliminary data.</text>
</comment>
<sequence>MKESIEHMVAGMATPVAPFSHDGALLPRWPAMGLAEERFPALLIVSYQGHCVTTTTAIGNGTVAYCLNLAALKHRTEDAYNEH</sequence>
<evidence type="ECO:0000313" key="1">
    <source>
        <dbReference type="EMBL" id="KAA1083042.1"/>
    </source>
</evidence>
<reference evidence="3 4" key="1">
    <citation type="submission" date="2019-05" db="EMBL/GenBank/DDBJ databases">
        <title>Emergence of the Ug99 lineage of the wheat stem rust pathogen through somatic hybridization.</title>
        <authorList>
            <person name="Li F."/>
            <person name="Upadhyaya N.M."/>
            <person name="Sperschneider J."/>
            <person name="Matny O."/>
            <person name="Nguyen-Phuc H."/>
            <person name="Mago R."/>
            <person name="Raley C."/>
            <person name="Miller M.E."/>
            <person name="Silverstein K.A.T."/>
            <person name="Henningsen E."/>
            <person name="Hirsch C.D."/>
            <person name="Visser B."/>
            <person name="Pretorius Z.A."/>
            <person name="Steffenson B.J."/>
            <person name="Schwessinger B."/>
            <person name="Dodds P.N."/>
            <person name="Figueroa M."/>
        </authorList>
    </citation>
    <scope>NUCLEOTIDE SEQUENCE [LARGE SCALE GENOMIC DNA]</scope>
    <source>
        <strain evidence="1">21-0</strain>
        <strain evidence="2 4">Ug99</strain>
    </source>
</reference>
<gene>
    <name evidence="1" type="ORF">PGT21_023760</name>
    <name evidence="2" type="ORF">PGTUg99_020831</name>
</gene>
<dbReference type="AlphaFoldDB" id="A0A5B0RF35"/>
<evidence type="ECO:0000313" key="3">
    <source>
        <dbReference type="Proteomes" id="UP000324748"/>
    </source>
</evidence>
<dbReference type="EMBL" id="VSWC01000119">
    <property type="protein sequence ID" value="KAA1083042.1"/>
    <property type="molecule type" value="Genomic_DNA"/>
</dbReference>
<evidence type="ECO:0000313" key="4">
    <source>
        <dbReference type="Proteomes" id="UP000325313"/>
    </source>
</evidence>
<dbReference type="EMBL" id="VDEP01000205">
    <property type="protein sequence ID" value="KAA1124022.1"/>
    <property type="molecule type" value="Genomic_DNA"/>
</dbReference>
<organism evidence="2 4">
    <name type="scientific">Puccinia graminis f. sp. tritici</name>
    <dbReference type="NCBI Taxonomy" id="56615"/>
    <lineage>
        <taxon>Eukaryota</taxon>
        <taxon>Fungi</taxon>
        <taxon>Dikarya</taxon>
        <taxon>Basidiomycota</taxon>
        <taxon>Pucciniomycotina</taxon>
        <taxon>Pucciniomycetes</taxon>
        <taxon>Pucciniales</taxon>
        <taxon>Pucciniaceae</taxon>
        <taxon>Puccinia</taxon>
    </lineage>
</organism>
<name>A0A5B0RF35_PUCGR</name>
<dbReference type="Proteomes" id="UP000324748">
    <property type="component" value="Unassembled WGS sequence"/>
</dbReference>
<evidence type="ECO:0000313" key="2">
    <source>
        <dbReference type="EMBL" id="KAA1124022.1"/>
    </source>
</evidence>
<dbReference type="Proteomes" id="UP000325313">
    <property type="component" value="Unassembled WGS sequence"/>
</dbReference>
<proteinExistence type="predicted"/>